<evidence type="ECO:0008006" key="4">
    <source>
        <dbReference type="Google" id="ProtNLM"/>
    </source>
</evidence>
<evidence type="ECO:0000256" key="1">
    <source>
        <dbReference type="SAM" id="Phobius"/>
    </source>
</evidence>
<gene>
    <name evidence="2" type="ORF">Rhe02_25020</name>
</gene>
<keyword evidence="1" id="KW-1133">Transmembrane helix</keyword>
<accession>A0A8J3VFD3</accession>
<feature type="transmembrane region" description="Helical" evidence="1">
    <location>
        <begin position="46"/>
        <end position="68"/>
    </location>
</feature>
<organism evidence="2 3">
    <name type="scientific">Rhizocola hellebori</name>
    <dbReference type="NCBI Taxonomy" id="1392758"/>
    <lineage>
        <taxon>Bacteria</taxon>
        <taxon>Bacillati</taxon>
        <taxon>Actinomycetota</taxon>
        <taxon>Actinomycetes</taxon>
        <taxon>Micromonosporales</taxon>
        <taxon>Micromonosporaceae</taxon>
        <taxon>Rhizocola</taxon>
    </lineage>
</organism>
<keyword evidence="3" id="KW-1185">Reference proteome</keyword>
<evidence type="ECO:0000313" key="3">
    <source>
        <dbReference type="Proteomes" id="UP000612899"/>
    </source>
</evidence>
<keyword evidence="1" id="KW-0812">Transmembrane</keyword>
<reference evidence="2" key="1">
    <citation type="submission" date="2021-01" db="EMBL/GenBank/DDBJ databases">
        <title>Whole genome shotgun sequence of Rhizocola hellebori NBRC 109834.</title>
        <authorList>
            <person name="Komaki H."/>
            <person name="Tamura T."/>
        </authorList>
    </citation>
    <scope>NUCLEOTIDE SEQUENCE</scope>
    <source>
        <strain evidence="2">NBRC 109834</strain>
    </source>
</reference>
<protein>
    <recommendedName>
        <fullName evidence="4">DUF11 domain-containing protein</fullName>
    </recommendedName>
</protein>
<dbReference type="AlphaFoldDB" id="A0A8J3VFD3"/>
<dbReference type="RefSeq" id="WP_203908309.1">
    <property type="nucleotide sequence ID" value="NZ_BONY01000012.1"/>
</dbReference>
<evidence type="ECO:0000313" key="2">
    <source>
        <dbReference type="EMBL" id="GIH04435.1"/>
    </source>
</evidence>
<keyword evidence="1" id="KW-0472">Membrane</keyword>
<proteinExistence type="predicted"/>
<dbReference type="EMBL" id="BONY01000012">
    <property type="protein sequence ID" value="GIH04435.1"/>
    <property type="molecule type" value="Genomic_DNA"/>
</dbReference>
<sequence>MNTELGDDDVRALFAQYRGAEQARVRAAGVAAAQRRGLARRRRRHAFLSAAVIAGMLVPAAAVGLTAGGGPIGGDLPRPQRTGGEIPAGGLTMAQLLTSSVQMPVFEADTAGVCPHGEVGFADDRLNLYVWPDTGQYMSYVDIDRDGSFETVLHVRCLAKEKVVAEQVLVVAPGTSGASVRLVGRVIGTGGAISAVDRMAMGADGTVAVKVAGARTCCGAFYSAVEHQWRVYAWDGKAFRQRDGSDAFWRTPGDLVVAAQELRLKAGVGSFLVTITNAGTQAVDSVMLTLVAKGMRATDPEWRTTAPGVDPATIENTLLVTGLEPGQSRSIEVHVRLASLDSRSGSLSVTALGILGGGEVYDEAADANPGDNEKIEVALRFD</sequence>
<dbReference type="Proteomes" id="UP000612899">
    <property type="component" value="Unassembled WGS sequence"/>
</dbReference>
<comment type="caution">
    <text evidence="2">The sequence shown here is derived from an EMBL/GenBank/DDBJ whole genome shotgun (WGS) entry which is preliminary data.</text>
</comment>
<name>A0A8J3VFD3_9ACTN</name>